<dbReference type="Proteomes" id="UP000326780">
    <property type="component" value="Chromosome"/>
</dbReference>
<protein>
    <submittedName>
        <fullName evidence="1">Uncharacterized protein</fullName>
    </submittedName>
</protein>
<sequence>MQTDFDPRQPGILGQAAPELGVTQWVDAAGQPLSHFGLSHMPGAFKLLFCFQDACPGCHSAGFPSLIKLVEGLRGSRMVSFAAVQTAFEDFEHNSYERIDRARAVISDATVIRPTSPTESP</sequence>
<gene>
    <name evidence="1" type="ORF">GFK26_09120</name>
</gene>
<dbReference type="AlphaFoldDB" id="A0A5Q0M0H9"/>
<proteinExistence type="predicted"/>
<accession>A0A5Q0M0H9</accession>
<organism evidence="1 2">
    <name type="scientific">Variovorax paradoxus</name>
    <dbReference type="NCBI Taxonomy" id="34073"/>
    <lineage>
        <taxon>Bacteria</taxon>
        <taxon>Pseudomonadati</taxon>
        <taxon>Pseudomonadota</taxon>
        <taxon>Betaproteobacteria</taxon>
        <taxon>Burkholderiales</taxon>
        <taxon>Comamonadaceae</taxon>
        <taxon>Variovorax</taxon>
    </lineage>
</organism>
<evidence type="ECO:0000313" key="1">
    <source>
        <dbReference type="EMBL" id="QFZ82909.1"/>
    </source>
</evidence>
<reference evidence="1 2" key="1">
    <citation type="submission" date="2019-10" db="EMBL/GenBank/DDBJ databases">
        <title>Complete genome sequence of Variovorax paradoxus 5C-2.</title>
        <authorList>
            <person name="Gogoleva N.E."/>
            <person name="Balkin A.S."/>
        </authorList>
    </citation>
    <scope>NUCLEOTIDE SEQUENCE [LARGE SCALE GENOMIC DNA]</scope>
    <source>
        <strain evidence="1 2">5C-2</strain>
    </source>
</reference>
<dbReference type="EMBL" id="CP045644">
    <property type="protein sequence ID" value="QFZ82909.1"/>
    <property type="molecule type" value="Genomic_DNA"/>
</dbReference>
<dbReference type="RefSeq" id="WP_153281698.1">
    <property type="nucleotide sequence ID" value="NZ_CP045644.1"/>
</dbReference>
<evidence type="ECO:0000313" key="2">
    <source>
        <dbReference type="Proteomes" id="UP000326780"/>
    </source>
</evidence>
<dbReference type="Gene3D" id="3.40.30.10">
    <property type="entry name" value="Glutaredoxin"/>
    <property type="match status" value="1"/>
</dbReference>
<name>A0A5Q0M0H9_VARPD</name>